<dbReference type="PANTHER" id="PTHR47219:SF9">
    <property type="entry name" value="GTPASE ACTIVATING PROTEIN AND CENTROSOME-ASSOCIATED, ISOFORM B"/>
    <property type="match status" value="1"/>
</dbReference>
<dbReference type="Gene3D" id="1.10.8.270">
    <property type="entry name" value="putative rabgap domain of human tbc1 domain family member 14 like domains"/>
    <property type="match status" value="1"/>
</dbReference>
<reference evidence="3" key="2">
    <citation type="submission" date="2014-06" db="EMBL/GenBank/DDBJ databases">
        <title>The complete genome of Blastobotrys (Arxula) adeninivorans LS3 - a yeast of biotechnological interest.</title>
        <authorList>
            <person name="Kunze G."/>
            <person name="Gaillardin C."/>
            <person name="Czernicka M."/>
            <person name="Durrens P."/>
            <person name="Martin T."/>
            <person name="Boer E."/>
            <person name="Gabaldon T."/>
            <person name="Cruz J."/>
            <person name="Talla E."/>
            <person name="Marck C."/>
            <person name="Goffeau A."/>
            <person name="Barbe V."/>
            <person name="Baret P."/>
            <person name="Baronian K."/>
            <person name="Beier S."/>
            <person name="Bleykasten C."/>
            <person name="Bode R."/>
            <person name="Casaregola S."/>
            <person name="Despons L."/>
            <person name="Fairhead C."/>
            <person name="Giersberg M."/>
            <person name="Gierski P."/>
            <person name="Hahnel U."/>
            <person name="Hartmann A."/>
            <person name="Jankowska D."/>
            <person name="Jubin C."/>
            <person name="Jung P."/>
            <person name="Lafontaine I."/>
            <person name="Leh-Louis V."/>
            <person name="Lemaire M."/>
            <person name="Marcet-Houben M."/>
            <person name="Mascher M."/>
            <person name="Morel G."/>
            <person name="Richard G.-F."/>
            <person name="Riechen J."/>
            <person name="Sacerdot C."/>
            <person name="Sarkar A."/>
            <person name="Savel G."/>
            <person name="Schacherer J."/>
            <person name="Sherman D."/>
            <person name="Straub M.-L."/>
            <person name="Stein N."/>
            <person name="Thierry A."/>
            <person name="Trautwein-Schult A."/>
            <person name="Westhof E."/>
            <person name="Worch S."/>
            <person name="Dujon B."/>
            <person name="Souciet J.-L."/>
            <person name="Wincker P."/>
            <person name="Scholz U."/>
            <person name="Neuveglise N."/>
        </authorList>
    </citation>
    <scope>NUCLEOTIDE SEQUENCE</scope>
    <source>
        <strain evidence="3">LS3</strain>
    </source>
</reference>
<dbReference type="PANTHER" id="PTHR47219">
    <property type="entry name" value="RAB GTPASE-ACTIVATING PROTEIN 1-LIKE"/>
    <property type="match status" value="1"/>
</dbReference>
<keyword evidence="1" id="KW-0343">GTPase activation</keyword>
<dbReference type="Gene3D" id="1.10.472.80">
    <property type="entry name" value="Ypt/Rab-GAP domain of gyp1p, domain 3"/>
    <property type="match status" value="1"/>
</dbReference>
<organism evidence="3">
    <name type="scientific">Blastobotrys adeninivorans</name>
    <name type="common">Yeast</name>
    <name type="synonym">Arxula adeninivorans</name>
    <dbReference type="NCBI Taxonomy" id="409370"/>
    <lineage>
        <taxon>Eukaryota</taxon>
        <taxon>Fungi</taxon>
        <taxon>Dikarya</taxon>
        <taxon>Ascomycota</taxon>
        <taxon>Saccharomycotina</taxon>
        <taxon>Dipodascomycetes</taxon>
        <taxon>Dipodascales</taxon>
        <taxon>Trichomonascaceae</taxon>
        <taxon>Blastobotrys</taxon>
    </lineage>
</organism>
<reference evidence="3" key="1">
    <citation type="submission" date="2014-02" db="EMBL/GenBank/DDBJ databases">
        <authorList>
            <person name="Genoscope - CEA"/>
        </authorList>
    </citation>
    <scope>NUCLEOTIDE SEQUENCE</scope>
    <source>
        <strain evidence="3">LS3</strain>
    </source>
</reference>
<gene>
    <name evidence="3" type="ORF">GNLVRS02_ARAD1A17226g</name>
</gene>
<dbReference type="FunFam" id="1.10.8.270:FF:000001">
    <property type="entry name" value="TBC1 domain family member 1"/>
    <property type="match status" value="1"/>
</dbReference>
<dbReference type="EMBL" id="HG937691">
    <property type="protein sequence ID" value="CDP33774.1"/>
    <property type="molecule type" value="Genomic_DNA"/>
</dbReference>
<evidence type="ECO:0000313" key="3">
    <source>
        <dbReference type="EMBL" id="CDP33774.1"/>
    </source>
</evidence>
<name>A0A060SZ41_BLAAD</name>
<proteinExistence type="predicted"/>
<dbReference type="Gene3D" id="1.10.10.750">
    <property type="entry name" value="Ypt/Rab-GAP domain of gyp1p, domain 1"/>
    <property type="match status" value="1"/>
</dbReference>
<dbReference type="InterPro" id="IPR050302">
    <property type="entry name" value="Rab_GAP_TBC_domain"/>
</dbReference>
<dbReference type="InterPro" id="IPR035969">
    <property type="entry name" value="Rab-GAP_TBC_sf"/>
</dbReference>
<dbReference type="InterPro" id="IPR000195">
    <property type="entry name" value="Rab-GAP-TBC_dom"/>
</dbReference>
<accession>A0A060SZ41</accession>
<dbReference type="GO" id="GO:0005096">
    <property type="term" value="F:GTPase activator activity"/>
    <property type="evidence" value="ECO:0007669"/>
    <property type="project" value="UniProtKB-KW"/>
</dbReference>
<sequence>MDGLLQIEARMPEATESDMSSYHLLQARLQTLCTENQVPECRHEPMSVDKLREFIHDEYDRNAPFTDIPHLPRIEYSDDELQLWSALIANYRDTALKVPRYTNIMVWSGVPPPLRGMAWRAMCESHSHTFESLYDSLAAEWTPFVKIIGRDLNRTFPEIGLFQEKGGEGQVALGRVLRAYSAYDMQVGYCQGLTFLAGPLLLHMSDRDAFCVLVRLMEDYDLRSMFTADMAGLQLRIYQFEFLFKHYLPELHSHFEALGVNSIYASQWFLSFFAVTCPLSILVRIYDLMFAEGAIPTLMRVALAALKRNQVVLMDYDDEEQILQHLLGRNLWDMYGYDADLLVSGVNSFGPDLLERLQSLEDEYMHRGGQLARAKSRSKERTGRGTRFLSGISSWVTNNASAQVSTTTLSSNSTDCELTRSNSIGSYDSDSTAATSVTSFQSSPLDDMQKKLDALQRELQHERMERLKDRELVSVLLKDLDDNSDGLEAHITQVRLRFGLDEQNSASDCALACSSGNGCRACEQYLMELATARTNEALARQEIDELSDRLRSLQPPSLKAVEPTANGKRWGLW</sequence>
<evidence type="ECO:0000259" key="2">
    <source>
        <dbReference type="PROSITE" id="PS50086"/>
    </source>
</evidence>
<feature type="domain" description="Rab-GAP TBC" evidence="2">
    <location>
        <begin position="109"/>
        <end position="293"/>
    </location>
</feature>
<dbReference type="FunFam" id="1.10.472.80:FF:000027">
    <property type="entry name" value="GTPase activating protein (Evi5)"/>
    <property type="match status" value="1"/>
</dbReference>
<dbReference type="Pfam" id="PF00566">
    <property type="entry name" value="RabGAP-TBC"/>
    <property type="match status" value="1"/>
</dbReference>
<protein>
    <submittedName>
        <fullName evidence="3">ARAD1A17226p</fullName>
    </submittedName>
</protein>
<dbReference type="AlphaFoldDB" id="A0A060SZ41"/>
<dbReference type="SUPFAM" id="SSF47923">
    <property type="entry name" value="Ypt/Rab-GAP domain of gyp1p"/>
    <property type="match status" value="2"/>
</dbReference>
<dbReference type="GO" id="GO:0030427">
    <property type="term" value="C:site of polarized growth"/>
    <property type="evidence" value="ECO:0007669"/>
    <property type="project" value="UniProtKB-ARBA"/>
</dbReference>
<dbReference type="GO" id="GO:0031267">
    <property type="term" value="F:small GTPase binding"/>
    <property type="evidence" value="ECO:0007669"/>
    <property type="project" value="TreeGrafter"/>
</dbReference>
<dbReference type="SMART" id="SM00164">
    <property type="entry name" value="TBC"/>
    <property type="match status" value="1"/>
</dbReference>
<dbReference type="PROSITE" id="PS50086">
    <property type="entry name" value="TBC_RABGAP"/>
    <property type="match status" value="1"/>
</dbReference>
<dbReference type="PhylomeDB" id="A0A060SZ41"/>
<evidence type="ECO:0000256" key="1">
    <source>
        <dbReference type="ARBA" id="ARBA00022468"/>
    </source>
</evidence>